<accession>A0AAV3YTS1</accession>
<evidence type="ECO:0000313" key="2">
    <source>
        <dbReference type="Proteomes" id="UP000735302"/>
    </source>
</evidence>
<protein>
    <submittedName>
        <fullName evidence="1">Uncharacterized protein</fullName>
    </submittedName>
</protein>
<organism evidence="1 2">
    <name type="scientific">Plakobranchus ocellatus</name>
    <dbReference type="NCBI Taxonomy" id="259542"/>
    <lineage>
        <taxon>Eukaryota</taxon>
        <taxon>Metazoa</taxon>
        <taxon>Spiralia</taxon>
        <taxon>Lophotrochozoa</taxon>
        <taxon>Mollusca</taxon>
        <taxon>Gastropoda</taxon>
        <taxon>Heterobranchia</taxon>
        <taxon>Euthyneura</taxon>
        <taxon>Panpulmonata</taxon>
        <taxon>Sacoglossa</taxon>
        <taxon>Placobranchoidea</taxon>
        <taxon>Plakobranchidae</taxon>
        <taxon>Plakobranchus</taxon>
    </lineage>
</organism>
<proteinExistence type="predicted"/>
<name>A0AAV3YTS1_9GAST</name>
<dbReference type="EMBL" id="BLXT01001455">
    <property type="protein sequence ID" value="GFN85767.1"/>
    <property type="molecule type" value="Genomic_DNA"/>
</dbReference>
<keyword evidence="2" id="KW-1185">Reference proteome</keyword>
<comment type="caution">
    <text evidence="1">The sequence shown here is derived from an EMBL/GenBank/DDBJ whole genome shotgun (WGS) entry which is preliminary data.</text>
</comment>
<dbReference type="AlphaFoldDB" id="A0AAV3YTS1"/>
<reference evidence="1 2" key="1">
    <citation type="journal article" date="2021" name="Elife">
        <title>Chloroplast acquisition without the gene transfer in kleptoplastic sea slugs, Plakobranchus ocellatus.</title>
        <authorList>
            <person name="Maeda T."/>
            <person name="Takahashi S."/>
            <person name="Yoshida T."/>
            <person name="Shimamura S."/>
            <person name="Takaki Y."/>
            <person name="Nagai Y."/>
            <person name="Toyoda A."/>
            <person name="Suzuki Y."/>
            <person name="Arimoto A."/>
            <person name="Ishii H."/>
            <person name="Satoh N."/>
            <person name="Nishiyama T."/>
            <person name="Hasebe M."/>
            <person name="Maruyama T."/>
            <person name="Minagawa J."/>
            <person name="Obokata J."/>
            <person name="Shigenobu S."/>
        </authorList>
    </citation>
    <scope>NUCLEOTIDE SEQUENCE [LARGE SCALE GENOMIC DNA]</scope>
</reference>
<sequence length="117" mass="12969">MKLTCYIVRRPGGSDSREFHHRVLPVGGTVGGQSEHVHDTNSQVKVNMSIIISFFIYRSRSRESKLPISGCRVFSDHRGPGRAGSGNYPESLAAPVIIPGHRRRPLISPASRDVRLH</sequence>
<dbReference type="Proteomes" id="UP000735302">
    <property type="component" value="Unassembled WGS sequence"/>
</dbReference>
<gene>
    <name evidence="1" type="ORF">PoB_001227300</name>
</gene>
<evidence type="ECO:0000313" key="1">
    <source>
        <dbReference type="EMBL" id="GFN85767.1"/>
    </source>
</evidence>